<dbReference type="Pfam" id="PF05971">
    <property type="entry name" value="Methyltransf_10"/>
    <property type="match status" value="1"/>
</dbReference>
<feature type="region of interest" description="Disordered" evidence="3">
    <location>
        <begin position="430"/>
        <end position="465"/>
    </location>
</feature>
<dbReference type="GO" id="GO:0070475">
    <property type="term" value="P:rRNA base methylation"/>
    <property type="evidence" value="ECO:0007669"/>
    <property type="project" value="TreeGrafter"/>
</dbReference>
<dbReference type="EMBL" id="JAQGDS010000011">
    <property type="protein sequence ID" value="KAJ6257034.1"/>
    <property type="molecule type" value="Genomic_DNA"/>
</dbReference>
<dbReference type="InterPro" id="IPR010286">
    <property type="entry name" value="METTL16/RlmF"/>
</dbReference>
<dbReference type="Gene3D" id="3.40.50.150">
    <property type="entry name" value="Vaccinia Virus protein VP39"/>
    <property type="match status" value="1"/>
</dbReference>
<dbReference type="InterPro" id="IPR029063">
    <property type="entry name" value="SAM-dependent_MTases_sf"/>
</dbReference>
<reference evidence="4" key="1">
    <citation type="submission" date="2023-01" db="EMBL/GenBank/DDBJ databases">
        <title>The chitinases involved in constricting ring structure development in the nematode-trapping fungus Drechslerella dactyloides.</title>
        <authorList>
            <person name="Wang R."/>
            <person name="Zhang L."/>
            <person name="Tang P."/>
            <person name="Li S."/>
            <person name="Liang L."/>
        </authorList>
    </citation>
    <scope>NUCLEOTIDE SEQUENCE</scope>
    <source>
        <strain evidence="4">YMF1.00031</strain>
    </source>
</reference>
<name>A0AAD6NG81_DREDA</name>
<comment type="caution">
    <text evidence="4">The sequence shown here is derived from an EMBL/GenBank/DDBJ whole genome shotgun (WGS) entry which is preliminary data.</text>
</comment>
<gene>
    <name evidence="4" type="ORF">Dda_7918</name>
</gene>
<dbReference type="AlphaFoldDB" id="A0AAD6NG81"/>
<dbReference type="GO" id="GO:0008168">
    <property type="term" value="F:methyltransferase activity"/>
    <property type="evidence" value="ECO:0007669"/>
    <property type="project" value="UniProtKB-KW"/>
</dbReference>
<dbReference type="PANTHER" id="PTHR13393:SF0">
    <property type="entry name" value="RNA N6-ADENOSINE-METHYLTRANSFERASE METTL16"/>
    <property type="match status" value="1"/>
</dbReference>
<protein>
    <submittedName>
        <fullName evidence="4">Psilocybin synthase</fullName>
    </submittedName>
</protein>
<dbReference type="CDD" id="cd02440">
    <property type="entry name" value="AdoMet_MTases"/>
    <property type="match status" value="1"/>
</dbReference>
<evidence type="ECO:0000313" key="4">
    <source>
        <dbReference type="EMBL" id="KAJ6257034.1"/>
    </source>
</evidence>
<evidence type="ECO:0000256" key="2">
    <source>
        <dbReference type="ARBA" id="ARBA00022679"/>
    </source>
</evidence>
<dbReference type="SUPFAM" id="SSF53335">
    <property type="entry name" value="S-adenosyl-L-methionine-dependent methyltransferases"/>
    <property type="match status" value="1"/>
</dbReference>
<proteinExistence type="predicted"/>
<evidence type="ECO:0000256" key="3">
    <source>
        <dbReference type="SAM" id="MobiDB-lite"/>
    </source>
</evidence>
<evidence type="ECO:0000256" key="1">
    <source>
        <dbReference type="ARBA" id="ARBA00022603"/>
    </source>
</evidence>
<evidence type="ECO:0000313" key="5">
    <source>
        <dbReference type="Proteomes" id="UP001221413"/>
    </source>
</evidence>
<sequence length="523" mass="57088">MHPKNVYRNGISFTQLAKEHPSFAKCLKGGSSINFHDPESVRQLAKALLKKDFNLEIELPEDRLCPAYADIQADTLHDRLNYILWVADLLTDTHESKAPSTPSPEAPRITGIDIGTGASAIYPLLGCASYPHWHFIATENDATSLSHASKNVANNLLERRIKIVDASSSSSILPTADIAASATPLDFTMCNPPFYASVNDMLASAKLKAVPPLSACTGSTTEMVTDGGEVAFVSRMVDESIALQGKVRWYTSMLGKLSSVEKVIDKLKECGIVNYVVGEFVQGVGKTKRWAVGWSFGERRAGDHISRQPTTHSLKSHLPFPTTFRIQLPADAALSTFLPQVEALVKDSCTDFPAENFNWNSIRLPCFATMYGAVENLYSNGCGETTGNTWSRAARRRRKKATTEGVDVEAAEVEPKFGFAVGIFIGAGGRGSPPSSSMKVKTSSADEAKDNEKGKETEKETAVENDAWDHDFISLPASSVEIESSKGSYVLVRRTRGVDQVVWESFCGMLRRKIVEGLPKLKT</sequence>
<feature type="compositionally biased region" description="Basic and acidic residues" evidence="3">
    <location>
        <begin position="444"/>
        <end position="465"/>
    </location>
</feature>
<accession>A0AAD6NG81</accession>
<keyword evidence="2" id="KW-0808">Transferase</keyword>
<dbReference type="Proteomes" id="UP001221413">
    <property type="component" value="Unassembled WGS sequence"/>
</dbReference>
<keyword evidence="5" id="KW-1185">Reference proteome</keyword>
<dbReference type="GO" id="GO:0005634">
    <property type="term" value="C:nucleus"/>
    <property type="evidence" value="ECO:0007669"/>
    <property type="project" value="TreeGrafter"/>
</dbReference>
<dbReference type="PANTHER" id="PTHR13393">
    <property type="entry name" value="SAM-DEPENDENT METHYLTRANSFERASE"/>
    <property type="match status" value="1"/>
</dbReference>
<organism evidence="4 5">
    <name type="scientific">Drechslerella dactyloides</name>
    <name type="common">Nematode-trapping fungus</name>
    <name type="synonym">Arthrobotrys dactyloides</name>
    <dbReference type="NCBI Taxonomy" id="74499"/>
    <lineage>
        <taxon>Eukaryota</taxon>
        <taxon>Fungi</taxon>
        <taxon>Dikarya</taxon>
        <taxon>Ascomycota</taxon>
        <taxon>Pezizomycotina</taxon>
        <taxon>Orbiliomycetes</taxon>
        <taxon>Orbiliales</taxon>
        <taxon>Orbiliaceae</taxon>
        <taxon>Drechslerella</taxon>
    </lineage>
</organism>
<keyword evidence="1" id="KW-0489">Methyltransferase</keyword>